<sequence length="309" mass="33918">MSKQKKYEMLRVNSKPNLYLIKALIDIPKWDVEKGETGGMIEHEGNLSQDGDGWIGKGSFVKGSSSVINGLVSGQSSLLEAVILKNGVVRGTKLKGNILIDGSILFDNSEIYGDSSFSGRGFISDSVIANGNFDNQFKVKDSNIEAENGCRFEGVSNFTNASINVYSAYISHDCTMKHVQILTPQMESNQEFIFEYIDVDNESRVTIGEKSGQAKGRSIMCGSEAEKVMVRGKHFRIHNSKITGSPTITGAVTVKNSTISGMPTIEMRYGRILDSTIEECAVIKSSSIYMKEINGKRICGDTVYDFDTH</sequence>
<keyword evidence="1" id="KW-0614">Plasmid</keyword>
<dbReference type="HOGENOM" id="CLU_054933_0_0_9"/>
<keyword evidence="2" id="KW-1185">Reference proteome</keyword>
<dbReference type="BioCyc" id="JESP1508404:G14D9-13195-MONOMER"/>
<evidence type="ECO:0000313" key="1">
    <source>
        <dbReference type="EMBL" id="AJD93229.1"/>
    </source>
</evidence>
<protein>
    <submittedName>
        <fullName evidence="1">Uncharacterized protein</fullName>
    </submittedName>
</protein>
<reference evidence="1 2" key="1">
    <citation type="submission" date="2014-08" db="EMBL/GenBank/DDBJ databases">
        <title>Complete genome of a marine bacteria Jeotgalibacillus malaysiensis.</title>
        <authorList>
            <person name="Yaakop A.S."/>
            <person name="Chan K.-G."/>
            <person name="Goh K.M."/>
        </authorList>
    </citation>
    <scope>NUCLEOTIDE SEQUENCE [LARGE SCALE GENOMIC DNA]</scope>
    <source>
        <strain evidence="1 2">D5</strain>
        <plasmid evidence="2">Plasmid</plasmid>
    </source>
</reference>
<geneLocation type="plasmid" evidence="2"/>
<dbReference type="AlphaFoldDB" id="A0A0B5AZ29"/>
<accession>A0A0B5AZ29</accession>
<organism evidence="1 2">
    <name type="scientific">Jeotgalibacillus malaysiensis</name>
    <dbReference type="NCBI Taxonomy" id="1508404"/>
    <lineage>
        <taxon>Bacteria</taxon>
        <taxon>Bacillati</taxon>
        <taxon>Bacillota</taxon>
        <taxon>Bacilli</taxon>
        <taxon>Bacillales</taxon>
        <taxon>Caryophanaceae</taxon>
        <taxon>Jeotgalibacillus</taxon>
    </lineage>
</organism>
<dbReference type="KEGG" id="jeo:JMA_39110"/>
<dbReference type="OrthoDB" id="2241963at2"/>
<proteinExistence type="predicted"/>
<evidence type="ECO:0000313" key="2">
    <source>
        <dbReference type="Proteomes" id="UP000031449"/>
    </source>
</evidence>
<dbReference type="Proteomes" id="UP000031449">
    <property type="component" value="Plasmid unnamed"/>
</dbReference>
<name>A0A0B5AZ29_9BACL</name>
<gene>
    <name evidence="1" type="ORF">JMA_39110</name>
</gene>
<dbReference type="EMBL" id="CP009417">
    <property type="protein sequence ID" value="AJD93229.1"/>
    <property type="molecule type" value="Genomic_DNA"/>
</dbReference>